<keyword evidence="4" id="KW-1185">Reference proteome</keyword>
<dbReference type="RefSeq" id="WP_090727128.1">
    <property type="nucleotide sequence ID" value="NZ_FOOU01000005.1"/>
</dbReference>
<dbReference type="STRING" id="1045558.SAMN05216175_105127"/>
<protein>
    <submittedName>
        <fullName evidence="3">Short-chain dehydrogenase</fullName>
    </submittedName>
</protein>
<accession>A0A1I2QYL3</accession>
<proteinExistence type="inferred from homology"/>
<dbReference type="EMBL" id="FOOU01000005">
    <property type="protein sequence ID" value="SFG31397.1"/>
    <property type="molecule type" value="Genomic_DNA"/>
</dbReference>
<dbReference type="InterPro" id="IPR020904">
    <property type="entry name" value="Sc_DH/Rdtase_CS"/>
</dbReference>
<dbReference type="SUPFAM" id="SSF51735">
    <property type="entry name" value="NAD(P)-binding Rossmann-fold domains"/>
    <property type="match status" value="1"/>
</dbReference>
<comment type="similarity">
    <text evidence="1">Belongs to the short-chain dehydrogenases/reductases (SDR) family.</text>
</comment>
<dbReference type="PANTHER" id="PTHR43976:SF16">
    <property type="entry name" value="SHORT-CHAIN DEHYDROGENASE_REDUCTASE FAMILY PROTEIN"/>
    <property type="match status" value="1"/>
</dbReference>
<dbReference type="InterPro" id="IPR051911">
    <property type="entry name" value="SDR_oxidoreductase"/>
</dbReference>
<dbReference type="Proteomes" id="UP000198623">
    <property type="component" value="Unassembled WGS sequence"/>
</dbReference>
<gene>
    <name evidence="3" type="ORF">SAMN05216175_105127</name>
</gene>
<evidence type="ECO:0000256" key="1">
    <source>
        <dbReference type="ARBA" id="ARBA00006484"/>
    </source>
</evidence>
<dbReference type="PRINTS" id="PR00081">
    <property type="entry name" value="GDHRDH"/>
</dbReference>
<dbReference type="PROSITE" id="PS00061">
    <property type="entry name" value="ADH_SHORT"/>
    <property type="match status" value="1"/>
</dbReference>
<dbReference type="InterPro" id="IPR002347">
    <property type="entry name" value="SDR_fam"/>
</dbReference>
<keyword evidence="2" id="KW-0560">Oxidoreductase</keyword>
<dbReference type="Pfam" id="PF00106">
    <property type="entry name" value="adh_short"/>
    <property type="match status" value="1"/>
</dbReference>
<dbReference type="AlphaFoldDB" id="A0A1I2QYL3"/>
<dbReference type="CDD" id="cd05374">
    <property type="entry name" value="17beta-HSD-like_SDR_c"/>
    <property type="match status" value="1"/>
</dbReference>
<dbReference type="PANTHER" id="PTHR43976">
    <property type="entry name" value="SHORT CHAIN DEHYDROGENASE"/>
    <property type="match status" value="1"/>
</dbReference>
<dbReference type="GO" id="GO:0016491">
    <property type="term" value="F:oxidoreductase activity"/>
    <property type="evidence" value="ECO:0007669"/>
    <property type="project" value="UniProtKB-KW"/>
</dbReference>
<organism evidence="3 4">
    <name type="scientific">Neptunomonas qingdaonensis</name>
    <dbReference type="NCBI Taxonomy" id="1045558"/>
    <lineage>
        <taxon>Bacteria</taxon>
        <taxon>Pseudomonadati</taxon>
        <taxon>Pseudomonadota</taxon>
        <taxon>Gammaproteobacteria</taxon>
        <taxon>Oceanospirillales</taxon>
        <taxon>Oceanospirillaceae</taxon>
        <taxon>Neptunomonas</taxon>
    </lineage>
</organism>
<name>A0A1I2QYL3_9GAMM</name>
<dbReference type="OrthoDB" id="9775296at2"/>
<reference evidence="4" key="1">
    <citation type="submission" date="2016-10" db="EMBL/GenBank/DDBJ databases">
        <authorList>
            <person name="Varghese N."/>
            <person name="Submissions S."/>
        </authorList>
    </citation>
    <scope>NUCLEOTIDE SEQUENCE [LARGE SCALE GENOMIC DNA]</scope>
    <source>
        <strain evidence="4">CGMCC 1.10971</strain>
    </source>
</reference>
<evidence type="ECO:0000256" key="2">
    <source>
        <dbReference type="ARBA" id="ARBA00023002"/>
    </source>
</evidence>
<sequence>MSLTNTDKSILITGCSSGIGLAVAHGLKGRGYRVFATARQLSDVTRLQQAGFEACQLDLDNSDSIRAAVDWTLQQTGGNLYALFNNGAYGQPGAVEDLSRDVLRQQFETNLFGTLELTNLLIPLMRRQGYGRIIQNSSVLGLITMKYRGAYNASKFALEGLTDTLRQELHGSGIFVSLVEPGPITSDFRKNAYAKFKQNIIVKGSAHQQTYEAVEKRLAADPDPDKKDPFTLEPDAVLKKVIHALEAKKPKARYYVTVPTYLFAYLRRLLSANILDIVLRRAADSENR</sequence>
<dbReference type="InterPro" id="IPR036291">
    <property type="entry name" value="NAD(P)-bd_dom_sf"/>
</dbReference>
<evidence type="ECO:0000313" key="3">
    <source>
        <dbReference type="EMBL" id="SFG31397.1"/>
    </source>
</evidence>
<evidence type="ECO:0000313" key="4">
    <source>
        <dbReference type="Proteomes" id="UP000198623"/>
    </source>
</evidence>
<dbReference type="Gene3D" id="3.40.50.720">
    <property type="entry name" value="NAD(P)-binding Rossmann-like Domain"/>
    <property type="match status" value="1"/>
</dbReference>